<evidence type="ECO:0000313" key="2">
    <source>
        <dbReference type="EMBL" id="TLM92220.1"/>
    </source>
</evidence>
<keyword evidence="3" id="KW-1185">Reference proteome</keyword>
<protein>
    <submittedName>
        <fullName evidence="2">Dihydrofolate reductase</fullName>
    </submittedName>
</protein>
<dbReference type="EMBL" id="VAJM01000005">
    <property type="protein sequence ID" value="TLM92220.1"/>
    <property type="molecule type" value="Genomic_DNA"/>
</dbReference>
<dbReference type="GO" id="GO:0009231">
    <property type="term" value="P:riboflavin biosynthetic process"/>
    <property type="evidence" value="ECO:0007669"/>
    <property type="project" value="InterPro"/>
</dbReference>
<evidence type="ECO:0000259" key="1">
    <source>
        <dbReference type="Pfam" id="PF01872"/>
    </source>
</evidence>
<dbReference type="AlphaFoldDB" id="A0A5R8WQK1"/>
<dbReference type="InterPro" id="IPR024072">
    <property type="entry name" value="DHFR-like_dom_sf"/>
</dbReference>
<gene>
    <name evidence="2" type="ORF">FDY95_12325</name>
</gene>
<dbReference type="Proteomes" id="UP000305517">
    <property type="component" value="Unassembled WGS sequence"/>
</dbReference>
<accession>A0A5R8WQK1</accession>
<dbReference type="PANTHER" id="PTHR38011">
    <property type="entry name" value="DIHYDROFOLATE REDUCTASE FAMILY PROTEIN (AFU_ORTHOLOGUE AFUA_8G06820)"/>
    <property type="match status" value="1"/>
</dbReference>
<comment type="caution">
    <text evidence="2">The sequence shown here is derived from an EMBL/GenBank/DDBJ whole genome shotgun (WGS) entry which is preliminary data.</text>
</comment>
<dbReference type="SUPFAM" id="SSF53597">
    <property type="entry name" value="Dihydrofolate reductase-like"/>
    <property type="match status" value="1"/>
</dbReference>
<sequence length="196" mass="21951">MTTGVFVALPHYARQAECVPSAMPEIVLYIAASLDGYIAEEDGGVKFLQPFEEAGIDYGYQAFQKSLSAVVMGAKTYEQILGFGWPEWPYKGLPVYVCTRRELPTTVDPDVWLWPDPVEELVRQLPDGRTWLMGGAQLIDSFNALGLVDRLMLAVMPVFLGRGIKLLNQPPPQQLVLEDLTRYPDGVLMLEYALKR</sequence>
<organism evidence="2 3">
    <name type="scientific">Hymenobacter jeollabukensis</name>
    <dbReference type="NCBI Taxonomy" id="2025313"/>
    <lineage>
        <taxon>Bacteria</taxon>
        <taxon>Pseudomonadati</taxon>
        <taxon>Bacteroidota</taxon>
        <taxon>Cytophagia</taxon>
        <taxon>Cytophagales</taxon>
        <taxon>Hymenobacteraceae</taxon>
        <taxon>Hymenobacter</taxon>
    </lineage>
</organism>
<dbReference type="Pfam" id="PF01872">
    <property type="entry name" value="RibD_C"/>
    <property type="match status" value="1"/>
</dbReference>
<evidence type="ECO:0000313" key="3">
    <source>
        <dbReference type="Proteomes" id="UP000305517"/>
    </source>
</evidence>
<feature type="domain" description="Bacterial bifunctional deaminase-reductase C-terminal" evidence="1">
    <location>
        <begin position="24"/>
        <end position="187"/>
    </location>
</feature>
<name>A0A5R8WQK1_9BACT</name>
<proteinExistence type="predicted"/>
<dbReference type="InterPro" id="IPR050765">
    <property type="entry name" value="Riboflavin_Biosynth_HTPR"/>
</dbReference>
<dbReference type="InterPro" id="IPR002734">
    <property type="entry name" value="RibDG_C"/>
</dbReference>
<dbReference type="Gene3D" id="3.40.430.10">
    <property type="entry name" value="Dihydrofolate Reductase, subunit A"/>
    <property type="match status" value="1"/>
</dbReference>
<dbReference type="PANTHER" id="PTHR38011:SF11">
    <property type="entry name" value="2,5-DIAMINO-6-RIBOSYLAMINO-4(3H)-PYRIMIDINONE 5'-PHOSPHATE REDUCTASE"/>
    <property type="match status" value="1"/>
</dbReference>
<reference evidence="2 3" key="1">
    <citation type="submission" date="2019-05" db="EMBL/GenBank/DDBJ databases">
        <title>Hymenobacter edaphi sp. nov., isolated from abandoned arsenic-contaminated farmland soil.</title>
        <authorList>
            <person name="Nie L."/>
        </authorList>
    </citation>
    <scope>NUCLEOTIDE SEQUENCE [LARGE SCALE GENOMIC DNA]</scope>
    <source>
        <strain evidence="2 3">1-3-3-8</strain>
    </source>
</reference>
<dbReference type="GO" id="GO:0008703">
    <property type="term" value="F:5-amino-6-(5-phosphoribosylamino)uracil reductase activity"/>
    <property type="evidence" value="ECO:0007669"/>
    <property type="project" value="InterPro"/>
</dbReference>